<evidence type="ECO:0000313" key="10">
    <source>
        <dbReference type="EMBL" id="KKS86698.1"/>
    </source>
</evidence>
<keyword evidence="5 8" id="KW-0812">Transmembrane</keyword>
<keyword evidence="4" id="KW-0997">Cell inner membrane</keyword>
<dbReference type="Proteomes" id="UP000034050">
    <property type="component" value="Unassembled WGS sequence"/>
</dbReference>
<dbReference type="AlphaFoldDB" id="A0A0G1FIN7"/>
<feature type="domain" description="Type II secretion system protein GspF" evidence="9">
    <location>
        <begin position="49"/>
        <end position="171"/>
    </location>
</feature>
<evidence type="ECO:0000259" key="9">
    <source>
        <dbReference type="Pfam" id="PF00482"/>
    </source>
</evidence>
<evidence type="ECO:0000256" key="1">
    <source>
        <dbReference type="ARBA" id="ARBA00004429"/>
    </source>
</evidence>
<dbReference type="STRING" id="1618446.UV61_C0008G0151"/>
<dbReference type="GO" id="GO:0015628">
    <property type="term" value="P:protein secretion by the type II secretion system"/>
    <property type="evidence" value="ECO:0007669"/>
    <property type="project" value="TreeGrafter"/>
</dbReference>
<gene>
    <name evidence="10" type="ORF">UV61_C0008G0151</name>
</gene>
<keyword evidence="7 8" id="KW-0472">Membrane</keyword>
<evidence type="ECO:0000256" key="6">
    <source>
        <dbReference type="ARBA" id="ARBA00022989"/>
    </source>
</evidence>
<evidence type="ECO:0000256" key="8">
    <source>
        <dbReference type="SAM" id="Phobius"/>
    </source>
</evidence>
<dbReference type="Gene3D" id="1.20.81.30">
    <property type="entry name" value="Type II secretion system (T2SS), domain F"/>
    <property type="match status" value="2"/>
</dbReference>
<comment type="caution">
    <text evidence="10">The sequence shown here is derived from an EMBL/GenBank/DDBJ whole genome shotgun (WGS) entry which is preliminary data.</text>
</comment>
<dbReference type="Pfam" id="PF00482">
    <property type="entry name" value="T2SSF"/>
    <property type="match status" value="2"/>
</dbReference>
<keyword evidence="6 8" id="KW-1133">Transmembrane helix</keyword>
<proteinExistence type="inferred from homology"/>
<organism evidence="10 11">
    <name type="scientific">Candidatus Gottesmanbacteria bacterium GW2011_GWB1_43_11</name>
    <dbReference type="NCBI Taxonomy" id="1618446"/>
    <lineage>
        <taxon>Bacteria</taxon>
        <taxon>Candidatus Gottesmaniibacteriota</taxon>
    </lineage>
</organism>
<evidence type="ECO:0000256" key="7">
    <source>
        <dbReference type="ARBA" id="ARBA00023136"/>
    </source>
</evidence>
<dbReference type="FunFam" id="1.20.81.30:FF:000001">
    <property type="entry name" value="Type II secretion system protein F"/>
    <property type="match status" value="2"/>
</dbReference>
<dbReference type="PANTHER" id="PTHR30012:SF0">
    <property type="entry name" value="TYPE II SECRETION SYSTEM PROTEIN F-RELATED"/>
    <property type="match status" value="1"/>
</dbReference>
<comment type="similarity">
    <text evidence="2">Belongs to the GSP F family.</text>
</comment>
<dbReference type="GO" id="GO:0005886">
    <property type="term" value="C:plasma membrane"/>
    <property type="evidence" value="ECO:0007669"/>
    <property type="project" value="UniProtKB-SubCell"/>
</dbReference>
<evidence type="ECO:0000256" key="3">
    <source>
        <dbReference type="ARBA" id="ARBA00022475"/>
    </source>
</evidence>
<evidence type="ECO:0000256" key="4">
    <source>
        <dbReference type="ARBA" id="ARBA00022519"/>
    </source>
</evidence>
<dbReference type="PATRIC" id="fig|1618446.3.peg.1027"/>
<dbReference type="InterPro" id="IPR042094">
    <property type="entry name" value="T2SS_GspF_sf"/>
</dbReference>
<feature type="transmembrane region" description="Helical" evidence="8">
    <location>
        <begin position="148"/>
        <end position="170"/>
    </location>
</feature>
<sequence>MSAHEAAALIRERSLYITRLTLHQKSLFSKSFSTVTFSKVSRRDITNLTRQLATMINAGLQLQEALTLLKSQTTNVAFAEMLNKISREIQGGGNLASALELYKHEFSPIYIALVRAGEASGTLDRVLLRLAENMEKDQEFRGKVKGAMVYPVIILSVMILVFEVLMIVVVPKLTDLYDQFGADLPIQTRILQALSKYSVKFWWLGLILLFLGFVAFKRWRATLVGRRIWDGMMLKIPLLGTLQKQIVLVEFTRTLGMLVGAGVHILDALNILVETMGNIHYQEALKEITKKVEKGFPLGVLFAQYPIFPPLLAQMVKVGEETGKMDDALMRISIYFERESEQTVKSLTTAIEPLMMVILGVGVGLFVYAVITPIYNLVNQFK</sequence>
<keyword evidence="3" id="KW-1003">Cell membrane</keyword>
<feature type="domain" description="Type II secretion system protein GspF" evidence="9">
    <location>
        <begin position="251"/>
        <end position="373"/>
    </location>
</feature>
<dbReference type="PRINTS" id="PR00812">
    <property type="entry name" value="BCTERIALGSPF"/>
</dbReference>
<comment type="subcellular location">
    <subcellularLocation>
        <location evidence="1">Cell inner membrane</location>
        <topology evidence="1">Multi-pass membrane protein</topology>
    </subcellularLocation>
</comment>
<evidence type="ECO:0000313" key="11">
    <source>
        <dbReference type="Proteomes" id="UP000034050"/>
    </source>
</evidence>
<evidence type="ECO:0000256" key="5">
    <source>
        <dbReference type="ARBA" id="ARBA00022692"/>
    </source>
</evidence>
<feature type="transmembrane region" description="Helical" evidence="8">
    <location>
        <begin position="354"/>
        <end position="375"/>
    </location>
</feature>
<feature type="transmembrane region" description="Helical" evidence="8">
    <location>
        <begin position="201"/>
        <end position="219"/>
    </location>
</feature>
<protein>
    <submittedName>
        <fullName evidence="10">Type II secretion system F domain protein</fullName>
    </submittedName>
</protein>
<accession>A0A0G1FIN7</accession>
<dbReference type="InterPro" id="IPR018076">
    <property type="entry name" value="T2SS_GspF_dom"/>
</dbReference>
<evidence type="ECO:0000256" key="2">
    <source>
        <dbReference type="ARBA" id="ARBA00005745"/>
    </source>
</evidence>
<dbReference type="EMBL" id="LCFD01000008">
    <property type="protein sequence ID" value="KKS86698.1"/>
    <property type="molecule type" value="Genomic_DNA"/>
</dbReference>
<reference evidence="10 11" key="1">
    <citation type="journal article" date="2015" name="Nature">
        <title>rRNA introns, odd ribosomes, and small enigmatic genomes across a large radiation of phyla.</title>
        <authorList>
            <person name="Brown C.T."/>
            <person name="Hug L.A."/>
            <person name="Thomas B.C."/>
            <person name="Sharon I."/>
            <person name="Castelle C.J."/>
            <person name="Singh A."/>
            <person name="Wilkins M.J."/>
            <person name="Williams K.H."/>
            <person name="Banfield J.F."/>
        </authorList>
    </citation>
    <scope>NUCLEOTIDE SEQUENCE [LARGE SCALE GENOMIC DNA]</scope>
</reference>
<dbReference type="PANTHER" id="PTHR30012">
    <property type="entry name" value="GENERAL SECRETION PATHWAY PROTEIN"/>
    <property type="match status" value="1"/>
</dbReference>
<dbReference type="InterPro" id="IPR003004">
    <property type="entry name" value="GspF/PilC"/>
</dbReference>
<name>A0A0G1FIN7_9BACT</name>